<reference evidence="2" key="2">
    <citation type="submission" date="2020-09" db="EMBL/GenBank/DDBJ databases">
        <authorList>
            <person name="Sun Q."/>
            <person name="Zhou Y."/>
        </authorList>
    </citation>
    <scope>NUCLEOTIDE SEQUENCE</scope>
    <source>
        <strain evidence="2">CGMCC 1.12777</strain>
    </source>
</reference>
<dbReference type="SUPFAM" id="SSF51658">
    <property type="entry name" value="Xylose isomerase-like"/>
    <property type="match status" value="1"/>
</dbReference>
<sequence length="268" mass="29530">MKFAFMTANYVARELNYTDSLDWGKCHQATFEAFHGDQFSTKFEELISTIKGLGFDAIELWIAHLDPLKATPKMIEEANAILKRYGVDVISYTAGFGAPGVTEEEVRRTLETAKAIGAPVLAQGFHPDNGPVVRPLAEEYGIYVGLENHPEKTPQDVINKVATFSPWVGSALDTGWFATQGYDAVQAVYDLKDHLVHVHLKDVKAVGAHDTCALGDGIVDIKGVMAALKAIGYTGPMTVEHEPHIYDPSAEAKESLERVRTWWQEINA</sequence>
<dbReference type="Pfam" id="PF01261">
    <property type="entry name" value="AP_endonuc_2"/>
    <property type="match status" value="1"/>
</dbReference>
<dbReference type="EMBL" id="BMFV01000013">
    <property type="protein sequence ID" value="GGH81733.1"/>
    <property type="molecule type" value="Genomic_DNA"/>
</dbReference>
<accession>A0A8J2ZVJ6</accession>
<evidence type="ECO:0000313" key="2">
    <source>
        <dbReference type="EMBL" id="GGH81733.1"/>
    </source>
</evidence>
<comment type="caution">
    <text evidence="2">The sequence shown here is derived from an EMBL/GenBank/DDBJ whole genome shotgun (WGS) entry which is preliminary data.</text>
</comment>
<gene>
    <name evidence="2" type="ORF">GCM10007096_20070</name>
</gene>
<keyword evidence="3" id="KW-1185">Reference proteome</keyword>
<dbReference type="Gene3D" id="3.20.20.150">
    <property type="entry name" value="Divalent-metal-dependent TIM barrel enzymes"/>
    <property type="match status" value="1"/>
</dbReference>
<name>A0A8J2ZVJ6_9BACL</name>
<dbReference type="AlphaFoldDB" id="A0A8J2ZVJ6"/>
<feature type="domain" description="Xylose isomerase-like TIM barrel" evidence="1">
    <location>
        <begin position="50"/>
        <end position="261"/>
    </location>
</feature>
<dbReference type="PANTHER" id="PTHR12110">
    <property type="entry name" value="HYDROXYPYRUVATE ISOMERASE"/>
    <property type="match status" value="1"/>
</dbReference>
<dbReference type="Proteomes" id="UP000656813">
    <property type="component" value="Unassembled WGS sequence"/>
</dbReference>
<reference evidence="2" key="1">
    <citation type="journal article" date="2014" name="Int. J. Syst. Evol. Microbiol.">
        <title>Complete genome sequence of Corynebacterium casei LMG S-19264T (=DSM 44701T), isolated from a smear-ripened cheese.</title>
        <authorList>
            <consortium name="US DOE Joint Genome Institute (JGI-PGF)"/>
            <person name="Walter F."/>
            <person name="Albersmeier A."/>
            <person name="Kalinowski J."/>
            <person name="Ruckert C."/>
        </authorList>
    </citation>
    <scope>NUCLEOTIDE SEQUENCE</scope>
    <source>
        <strain evidence="2">CGMCC 1.12777</strain>
    </source>
</reference>
<dbReference type="InterPro" id="IPR013022">
    <property type="entry name" value="Xyl_isomerase-like_TIM-brl"/>
</dbReference>
<organism evidence="2 3">
    <name type="scientific">Pullulanibacillus pueri</name>
    <dbReference type="NCBI Taxonomy" id="1437324"/>
    <lineage>
        <taxon>Bacteria</taxon>
        <taxon>Bacillati</taxon>
        <taxon>Bacillota</taxon>
        <taxon>Bacilli</taxon>
        <taxon>Bacillales</taxon>
        <taxon>Sporolactobacillaceae</taxon>
        <taxon>Pullulanibacillus</taxon>
    </lineage>
</organism>
<dbReference type="PANTHER" id="PTHR12110:SF41">
    <property type="entry name" value="INOSOSE DEHYDRATASE"/>
    <property type="match status" value="1"/>
</dbReference>
<proteinExistence type="predicted"/>
<evidence type="ECO:0000259" key="1">
    <source>
        <dbReference type="Pfam" id="PF01261"/>
    </source>
</evidence>
<dbReference type="RefSeq" id="WP_188497265.1">
    <property type="nucleotide sequence ID" value="NZ_BMFV01000013.1"/>
</dbReference>
<dbReference type="InterPro" id="IPR050312">
    <property type="entry name" value="IolE/XylAMocC-like"/>
</dbReference>
<evidence type="ECO:0000313" key="3">
    <source>
        <dbReference type="Proteomes" id="UP000656813"/>
    </source>
</evidence>
<dbReference type="InterPro" id="IPR036237">
    <property type="entry name" value="Xyl_isomerase-like_sf"/>
</dbReference>
<protein>
    <recommendedName>
        <fullName evidence="1">Xylose isomerase-like TIM barrel domain-containing protein</fullName>
    </recommendedName>
</protein>